<dbReference type="AlphaFoldDB" id="D8T705"/>
<dbReference type="Gramene" id="EFJ07476">
    <property type="protein sequence ID" value="EFJ07476"/>
    <property type="gene ID" value="SELMODRAFT_429698"/>
</dbReference>
<protein>
    <recommendedName>
        <fullName evidence="4">Transposase putative helix-turn-helix domain-containing protein</fullName>
    </recommendedName>
</protein>
<reference evidence="2 3" key="1">
    <citation type="journal article" date="2011" name="Science">
        <title>The Selaginella genome identifies genetic changes associated with the evolution of vascular plants.</title>
        <authorList>
            <person name="Banks J.A."/>
            <person name="Nishiyama T."/>
            <person name="Hasebe M."/>
            <person name="Bowman J.L."/>
            <person name="Gribskov M."/>
            <person name="dePamphilis C."/>
            <person name="Albert V.A."/>
            <person name="Aono N."/>
            <person name="Aoyama T."/>
            <person name="Ambrose B.A."/>
            <person name="Ashton N.W."/>
            <person name="Axtell M.J."/>
            <person name="Barker E."/>
            <person name="Barker M.S."/>
            <person name="Bennetzen J.L."/>
            <person name="Bonawitz N.D."/>
            <person name="Chapple C."/>
            <person name="Cheng C."/>
            <person name="Correa L.G."/>
            <person name="Dacre M."/>
            <person name="DeBarry J."/>
            <person name="Dreyer I."/>
            <person name="Elias M."/>
            <person name="Engstrom E.M."/>
            <person name="Estelle M."/>
            <person name="Feng L."/>
            <person name="Finet C."/>
            <person name="Floyd S.K."/>
            <person name="Frommer W.B."/>
            <person name="Fujita T."/>
            <person name="Gramzow L."/>
            <person name="Gutensohn M."/>
            <person name="Harholt J."/>
            <person name="Hattori M."/>
            <person name="Heyl A."/>
            <person name="Hirai T."/>
            <person name="Hiwatashi Y."/>
            <person name="Ishikawa M."/>
            <person name="Iwata M."/>
            <person name="Karol K.G."/>
            <person name="Koehler B."/>
            <person name="Kolukisaoglu U."/>
            <person name="Kubo M."/>
            <person name="Kurata T."/>
            <person name="Lalonde S."/>
            <person name="Li K."/>
            <person name="Li Y."/>
            <person name="Litt A."/>
            <person name="Lyons E."/>
            <person name="Manning G."/>
            <person name="Maruyama T."/>
            <person name="Michael T.P."/>
            <person name="Mikami K."/>
            <person name="Miyazaki S."/>
            <person name="Morinaga S."/>
            <person name="Murata T."/>
            <person name="Mueller-Roeber B."/>
            <person name="Nelson D.R."/>
            <person name="Obara M."/>
            <person name="Oguri Y."/>
            <person name="Olmstead R.G."/>
            <person name="Onodera N."/>
            <person name="Petersen B.L."/>
            <person name="Pils B."/>
            <person name="Prigge M."/>
            <person name="Rensing S.A."/>
            <person name="Riano-Pachon D.M."/>
            <person name="Roberts A.W."/>
            <person name="Sato Y."/>
            <person name="Scheller H.V."/>
            <person name="Schulz B."/>
            <person name="Schulz C."/>
            <person name="Shakirov E.V."/>
            <person name="Shibagaki N."/>
            <person name="Shinohara N."/>
            <person name="Shippen D.E."/>
            <person name="Soerensen I."/>
            <person name="Sotooka R."/>
            <person name="Sugimoto N."/>
            <person name="Sugita M."/>
            <person name="Sumikawa N."/>
            <person name="Tanurdzic M."/>
            <person name="Theissen G."/>
            <person name="Ulvskov P."/>
            <person name="Wakazuki S."/>
            <person name="Weng J.K."/>
            <person name="Willats W.W."/>
            <person name="Wipf D."/>
            <person name="Wolf P.G."/>
            <person name="Yang L."/>
            <person name="Zimmer A.D."/>
            <person name="Zhu Q."/>
            <person name="Mitros T."/>
            <person name="Hellsten U."/>
            <person name="Loque D."/>
            <person name="Otillar R."/>
            <person name="Salamov A."/>
            <person name="Schmutz J."/>
            <person name="Shapiro H."/>
            <person name="Lindquist E."/>
            <person name="Lucas S."/>
            <person name="Rokhsar D."/>
            <person name="Grigoriev I.V."/>
        </authorList>
    </citation>
    <scope>NUCLEOTIDE SEQUENCE [LARGE SCALE GENOMIC DNA]</scope>
</reference>
<dbReference type="Proteomes" id="UP000001514">
    <property type="component" value="Unassembled WGS sequence"/>
</dbReference>
<dbReference type="EMBL" id="GL377684">
    <property type="protein sequence ID" value="EFJ07476.1"/>
    <property type="molecule type" value="Genomic_DNA"/>
</dbReference>
<evidence type="ECO:0008006" key="4">
    <source>
        <dbReference type="Google" id="ProtNLM"/>
    </source>
</evidence>
<name>D8T705_SELML</name>
<proteinExistence type="predicted"/>
<sequence>MAISFIFFRLTCCSAPKFILFFSAKKQLTWTQTRLLTNAFGYCDLFWNKCFKIILALDLGGVPQHFTVAGSHYLAASLLHPSIFEQDSHRQQKAKISRALSVKDWK</sequence>
<feature type="signal peptide" evidence="1">
    <location>
        <begin position="1"/>
        <end position="15"/>
    </location>
</feature>
<evidence type="ECO:0000256" key="1">
    <source>
        <dbReference type="SAM" id="SignalP"/>
    </source>
</evidence>
<dbReference type="HOGENOM" id="CLU_2227856_0_0_1"/>
<organism evidence="3">
    <name type="scientific">Selaginella moellendorffii</name>
    <name type="common">Spikemoss</name>
    <dbReference type="NCBI Taxonomy" id="88036"/>
    <lineage>
        <taxon>Eukaryota</taxon>
        <taxon>Viridiplantae</taxon>
        <taxon>Streptophyta</taxon>
        <taxon>Embryophyta</taxon>
        <taxon>Tracheophyta</taxon>
        <taxon>Lycopodiopsida</taxon>
        <taxon>Selaginellales</taxon>
        <taxon>Selaginellaceae</taxon>
        <taxon>Selaginella</taxon>
    </lineage>
</organism>
<accession>D8T705</accession>
<gene>
    <name evidence="2" type="ORF">SELMODRAFT_429698</name>
</gene>
<dbReference type="KEGG" id="smo:SELMODRAFT_429698"/>
<evidence type="ECO:0000313" key="3">
    <source>
        <dbReference type="Proteomes" id="UP000001514"/>
    </source>
</evidence>
<evidence type="ECO:0000313" key="2">
    <source>
        <dbReference type="EMBL" id="EFJ07476.1"/>
    </source>
</evidence>
<keyword evidence="3" id="KW-1185">Reference proteome</keyword>
<keyword evidence="1" id="KW-0732">Signal</keyword>
<feature type="chain" id="PRO_5013107629" description="Transposase putative helix-turn-helix domain-containing protein" evidence="1">
    <location>
        <begin position="16"/>
        <end position="106"/>
    </location>
</feature>
<dbReference type="InParanoid" id="D8T705"/>